<keyword evidence="3" id="KW-1185">Reference proteome</keyword>
<protein>
    <submittedName>
        <fullName evidence="2">Uncharacterized protein</fullName>
    </submittedName>
</protein>
<name>A0AAE1XAD8_9LAMI</name>
<feature type="signal peptide" evidence="1">
    <location>
        <begin position="1"/>
        <end position="16"/>
    </location>
</feature>
<evidence type="ECO:0000313" key="3">
    <source>
        <dbReference type="Proteomes" id="UP001289374"/>
    </source>
</evidence>
<proteinExistence type="predicted"/>
<accession>A0AAE1XAD8</accession>
<reference evidence="2" key="2">
    <citation type="journal article" date="2024" name="Plant">
        <title>Genomic evolution and insights into agronomic trait innovations of Sesamum species.</title>
        <authorList>
            <person name="Miao H."/>
            <person name="Wang L."/>
            <person name="Qu L."/>
            <person name="Liu H."/>
            <person name="Sun Y."/>
            <person name="Le M."/>
            <person name="Wang Q."/>
            <person name="Wei S."/>
            <person name="Zheng Y."/>
            <person name="Lin W."/>
            <person name="Duan Y."/>
            <person name="Cao H."/>
            <person name="Xiong S."/>
            <person name="Wang X."/>
            <person name="Wei L."/>
            <person name="Li C."/>
            <person name="Ma Q."/>
            <person name="Ju M."/>
            <person name="Zhao R."/>
            <person name="Li G."/>
            <person name="Mu C."/>
            <person name="Tian Q."/>
            <person name="Mei H."/>
            <person name="Zhang T."/>
            <person name="Gao T."/>
            <person name="Zhang H."/>
        </authorList>
    </citation>
    <scope>NUCLEOTIDE SEQUENCE</scope>
    <source>
        <strain evidence="2">K16</strain>
    </source>
</reference>
<dbReference type="InterPro" id="IPR040296">
    <property type="entry name" value="PSBT"/>
</dbReference>
<dbReference type="PANTHER" id="PTHR34940:SF4">
    <property type="entry name" value="OS02G0581100 PROTEIN"/>
    <property type="match status" value="1"/>
</dbReference>
<feature type="chain" id="PRO_5041953845" evidence="1">
    <location>
        <begin position="17"/>
        <end position="111"/>
    </location>
</feature>
<sequence length="111" mass="11845">MASITMTASFLGGAAAAAVKHVPSGARRGAVVVRASSEPEKMAVKAEEKSNSSRRDMMFAVAAAAACSVANVCDGRRTQARDFRGEEEVRAYLRHNADGPHLSQLRRCCFC</sequence>
<evidence type="ECO:0000256" key="1">
    <source>
        <dbReference type="SAM" id="SignalP"/>
    </source>
</evidence>
<dbReference type="EMBL" id="JACGWL010000002">
    <property type="protein sequence ID" value="KAK4408277.1"/>
    <property type="molecule type" value="Genomic_DNA"/>
</dbReference>
<evidence type="ECO:0000313" key="2">
    <source>
        <dbReference type="EMBL" id="KAK4408277.1"/>
    </source>
</evidence>
<comment type="caution">
    <text evidence="2">The sequence shown here is derived from an EMBL/GenBank/DDBJ whole genome shotgun (WGS) entry which is preliminary data.</text>
</comment>
<dbReference type="AlphaFoldDB" id="A0AAE1XAD8"/>
<organism evidence="2 3">
    <name type="scientific">Sesamum angolense</name>
    <dbReference type="NCBI Taxonomy" id="2727404"/>
    <lineage>
        <taxon>Eukaryota</taxon>
        <taxon>Viridiplantae</taxon>
        <taxon>Streptophyta</taxon>
        <taxon>Embryophyta</taxon>
        <taxon>Tracheophyta</taxon>
        <taxon>Spermatophyta</taxon>
        <taxon>Magnoliopsida</taxon>
        <taxon>eudicotyledons</taxon>
        <taxon>Gunneridae</taxon>
        <taxon>Pentapetalae</taxon>
        <taxon>asterids</taxon>
        <taxon>lamiids</taxon>
        <taxon>Lamiales</taxon>
        <taxon>Pedaliaceae</taxon>
        <taxon>Sesamum</taxon>
    </lineage>
</organism>
<dbReference type="Proteomes" id="UP001289374">
    <property type="component" value="Unassembled WGS sequence"/>
</dbReference>
<keyword evidence="1" id="KW-0732">Signal</keyword>
<reference evidence="2" key="1">
    <citation type="submission" date="2020-06" db="EMBL/GenBank/DDBJ databases">
        <authorList>
            <person name="Li T."/>
            <person name="Hu X."/>
            <person name="Zhang T."/>
            <person name="Song X."/>
            <person name="Zhang H."/>
            <person name="Dai N."/>
            <person name="Sheng W."/>
            <person name="Hou X."/>
            <person name="Wei L."/>
        </authorList>
    </citation>
    <scope>NUCLEOTIDE SEQUENCE</scope>
    <source>
        <strain evidence="2">K16</strain>
        <tissue evidence="2">Leaf</tissue>
    </source>
</reference>
<gene>
    <name evidence="2" type="ORF">Sango_0408700</name>
</gene>
<dbReference type="PANTHER" id="PTHR34940">
    <property type="entry name" value="PHOTOSYSTEM II 5 KDA PROTEIN, CHLOROPLASTIC"/>
    <property type="match status" value="1"/>
</dbReference>